<evidence type="ECO:0000259" key="3">
    <source>
        <dbReference type="PROSITE" id="PS50102"/>
    </source>
</evidence>
<dbReference type="AlphaFoldDB" id="A0A397SNX1"/>
<sequence>MSKKVIVTDISEKASEKTVKDFFLFCGKIKDFELIKEENSDKQVAFITFERDTAAKTALMLTNAVIGDSQITVKSADDASSGSDDPFDGSDEQSIKPKAAIFAEILAAGYTLQDAIIEKGIECDAKYGVSSIFKQYLAQIQANRTFDFVKNLDQKYQVTETVTTRATDINNKYSVLDGAKYVIDQAQGRVNNFLETSAGKMICEYLFCTQKQVADVQALARKIADDKKQERSFHPVPSHSHSDVQASSQPISDQ</sequence>
<dbReference type="Proteomes" id="UP000265703">
    <property type="component" value="Unassembled WGS sequence"/>
</dbReference>
<keyword evidence="5" id="KW-1185">Reference proteome</keyword>
<comment type="caution">
    <text evidence="4">The sequence shown here is derived from an EMBL/GenBank/DDBJ whole genome shotgun (WGS) entry which is preliminary data.</text>
</comment>
<dbReference type="PROSITE" id="PS50102">
    <property type="entry name" value="RRM"/>
    <property type="match status" value="1"/>
</dbReference>
<feature type="region of interest" description="Disordered" evidence="2">
    <location>
        <begin position="226"/>
        <end position="254"/>
    </location>
</feature>
<dbReference type="STRING" id="658196.A0A397SNX1"/>
<dbReference type="InterPro" id="IPR035979">
    <property type="entry name" value="RBD_domain_sf"/>
</dbReference>
<dbReference type="PANTHER" id="PTHR32343:SF10">
    <property type="entry name" value="RNA-BINDING REGION RNP-1 DOMAIN-CONTAINING PROTEIN"/>
    <property type="match status" value="1"/>
</dbReference>
<name>A0A397SNX1_9GLOM</name>
<evidence type="ECO:0000256" key="1">
    <source>
        <dbReference type="PROSITE-ProRule" id="PRU00176"/>
    </source>
</evidence>
<evidence type="ECO:0000313" key="5">
    <source>
        <dbReference type="Proteomes" id="UP000265703"/>
    </source>
</evidence>
<dbReference type="SMART" id="SM00360">
    <property type="entry name" value="RRM"/>
    <property type="match status" value="1"/>
</dbReference>
<proteinExistence type="predicted"/>
<dbReference type="SUPFAM" id="SSF54928">
    <property type="entry name" value="RNA-binding domain, RBD"/>
    <property type="match status" value="1"/>
</dbReference>
<dbReference type="PANTHER" id="PTHR32343">
    <property type="entry name" value="SERINE/ARGININE-RICH SPLICING FACTOR"/>
    <property type="match status" value="1"/>
</dbReference>
<evidence type="ECO:0000313" key="4">
    <source>
        <dbReference type="EMBL" id="RIA85647.1"/>
    </source>
</evidence>
<dbReference type="Pfam" id="PF00076">
    <property type="entry name" value="RRM_1"/>
    <property type="match status" value="1"/>
</dbReference>
<dbReference type="OrthoDB" id="7763451at2759"/>
<dbReference type="Gene3D" id="3.30.70.330">
    <property type="match status" value="1"/>
</dbReference>
<dbReference type="InterPro" id="IPR012677">
    <property type="entry name" value="Nucleotide-bd_a/b_plait_sf"/>
</dbReference>
<dbReference type="GO" id="GO:0003723">
    <property type="term" value="F:RNA binding"/>
    <property type="evidence" value="ECO:0007669"/>
    <property type="project" value="UniProtKB-UniRule"/>
</dbReference>
<accession>A0A397SNX1</accession>
<keyword evidence="1" id="KW-0694">RNA-binding</keyword>
<feature type="domain" description="RRM" evidence="3">
    <location>
        <begin position="3"/>
        <end position="78"/>
    </location>
</feature>
<dbReference type="InterPro" id="IPR000504">
    <property type="entry name" value="RRM_dom"/>
</dbReference>
<dbReference type="EMBL" id="QKYT01000413">
    <property type="protein sequence ID" value="RIA85647.1"/>
    <property type="molecule type" value="Genomic_DNA"/>
</dbReference>
<evidence type="ECO:0000256" key="2">
    <source>
        <dbReference type="SAM" id="MobiDB-lite"/>
    </source>
</evidence>
<protein>
    <recommendedName>
        <fullName evidence="3">RRM domain-containing protein</fullName>
    </recommendedName>
</protein>
<feature type="compositionally biased region" description="Polar residues" evidence="2">
    <location>
        <begin position="243"/>
        <end position="254"/>
    </location>
</feature>
<gene>
    <name evidence="4" type="ORF">C1645_781471</name>
</gene>
<reference evidence="4 5" key="1">
    <citation type="submission" date="2018-06" db="EMBL/GenBank/DDBJ databases">
        <title>Comparative genomics reveals the genomic features of Rhizophagus irregularis, R. cerebriforme, R. diaphanum and Gigaspora rosea, and their symbiotic lifestyle signature.</title>
        <authorList>
            <person name="Morin E."/>
            <person name="San Clemente H."/>
            <person name="Chen E.C.H."/>
            <person name="De La Providencia I."/>
            <person name="Hainaut M."/>
            <person name="Kuo A."/>
            <person name="Kohler A."/>
            <person name="Murat C."/>
            <person name="Tang N."/>
            <person name="Roy S."/>
            <person name="Loubradou J."/>
            <person name="Henrissat B."/>
            <person name="Grigoriev I.V."/>
            <person name="Corradi N."/>
            <person name="Roux C."/>
            <person name="Martin F.M."/>
        </authorList>
    </citation>
    <scope>NUCLEOTIDE SEQUENCE [LARGE SCALE GENOMIC DNA]</scope>
    <source>
        <strain evidence="4 5">DAOM 227022</strain>
    </source>
</reference>
<organism evidence="4 5">
    <name type="scientific">Glomus cerebriforme</name>
    <dbReference type="NCBI Taxonomy" id="658196"/>
    <lineage>
        <taxon>Eukaryota</taxon>
        <taxon>Fungi</taxon>
        <taxon>Fungi incertae sedis</taxon>
        <taxon>Mucoromycota</taxon>
        <taxon>Glomeromycotina</taxon>
        <taxon>Glomeromycetes</taxon>
        <taxon>Glomerales</taxon>
        <taxon>Glomeraceae</taxon>
        <taxon>Glomus</taxon>
    </lineage>
</organism>